<name>X0V822_9ZZZZ</name>
<evidence type="ECO:0000256" key="1">
    <source>
        <dbReference type="SAM" id="Phobius"/>
    </source>
</evidence>
<feature type="transmembrane region" description="Helical" evidence="1">
    <location>
        <begin position="12"/>
        <end position="34"/>
    </location>
</feature>
<comment type="caution">
    <text evidence="2">The sequence shown here is derived from an EMBL/GenBank/DDBJ whole genome shotgun (WGS) entry which is preliminary data.</text>
</comment>
<keyword evidence="1" id="KW-0812">Transmembrane</keyword>
<keyword evidence="1" id="KW-0472">Membrane</keyword>
<organism evidence="2">
    <name type="scientific">marine sediment metagenome</name>
    <dbReference type="NCBI Taxonomy" id="412755"/>
    <lineage>
        <taxon>unclassified sequences</taxon>
        <taxon>metagenomes</taxon>
        <taxon>ecological metagenomes</taxon>
    </lineage>
</organism>
<accession>X0V822</accession>
<dbReference type="AlphaFoldDB" id="X0V822"/>
<proteinExistence type="predicted"/>
<protein>
    <submittedName>
        <fullName evidence="2">Uncharacterized protein</fullName>
    </submittedName>
</protein>
<sequence>MARVVQRRKNPLLPVLIAFVFLFVIAATLAVIFYNEKDEAIQQRAKKESLLRKLASSQNLKDGAIQT</sequence>
<gene>
    <name evidence="2" type="ORF">S01H1_57586</name>
</gene>
<keyword evidence="1" id="KW-1133">Transmembrane helix</keyword>
<reference evidence="2" key="1">
    <citation type="journal article" date="2014" name="Front. Microbiol.">
        <title>High frequency of phylogenetically diverse reductive dehalogenase-homologous genes in deep subseafloor sedimentary metagenomes.</title>
        <authorList>
            <person name="Kawai M."/>
            <person name="Futagami T."/>
            <person name="Toyoda A."/>
            <person name="Takaki Y."/>
            <person name="Nishi S."/>
            <person name="Hori S."/>
            <person name="Arai W."/>
            <person name="Tsubouchi T."/>
            <person name="Morono Y."/>
            <person name="Uchiyama I."/>
            <person name="Ito T."/>
            <person name="Fujiyama A."/>
            <person name="Inagaki F."/>
            <person name="Takami H."/>
        </authorList>
    </citation>
    <scope>NUCLEOTIDE SEQUENCE</scope>
    <source>
        <strain evidence="2">Expedition CK06-06</strain>
    </source>
</reference>
<feature type="non-terminal residue" evidence="2">
    <location>
        <position position="67"/>
    </location>
</feature>
<dbReference type="EMBL" id="BARS01037559">
    <property type="protein sequence ID" value="GAG14314.1"/>
    <property type="molecule type" value="Genomic_DNA"/>
</dbReference>
<evidence type="ECO:0000313" key="2">
    <source>
        <dbReference type="EMBL" id="GAG14314.1"/>
    </source>
</evidence>